<feature type="domain" description="Spore germination GerAC-like C-terminal" evidence="8">
    <location>
        <begin position="224"/>
        <end position="388"/>
    </location>
</feature>
<dbReference type="InterPro" id="IPR008844">
    <property type="entry name" value="Spore_GerAC-like"/>
</dbReference>
<evidence type="ECO:0000313" key="10">
    <source>
        <dbReference type="EMBL" id="ANS74463.1"/>
    </source>
</evidence>
<dbReference type="AlphaFoldDB" id="A0A1B1MZ67"/>
<dbReference type="InterPro" id="IPR057336">
    <property type="entry name" value="GerAC_N"/>
</dbReference>
<proteinExistence type="inferred from homology"/>
<dbReference type="GO" id="GO:0016020">
    <property type="term" value="C:membrane"/>
    <property type="evidence" value="ECO:0007669"/>
    <property type="project" value="UniProtKB-SubCell"/>
</dbReference>
<accession>A0A1B1MZ67</accession>
<dbReference type="InterPro" id="IPR046953">
    <property type="entry name" value="Spore_GerAC-like_C"/>
</dbReference>
<keyword evidence="4" id="KW-0732">Signal</keyword>
<evidence type="ECO:0000256" key="1">
    <source>
        <dbReference type="ARBA" id="ARBA00004635"/>
    </source>
</evidence>
<name>A0A1B1MZ67_9BACL</name>
<reference evidence="10 11" key="1">
    <citation type="submission" date="2016-01" db="EMBL/GenBank/DDBJ databases">
        <title>Complete Genome Sequence of Paenibacillus yonginensis DCY84, a novel Plant Growth-Promoting Bacteria with Elicitation of Induced Systemic Resistance.</title>
        <authorList>
            <person name="Kim Y.J."/>
            <person name="Yang D.C."/>
            <person name="Sukweenadhi J."/>
        </authorList>
    </citation>
    <scope>NUCLEOTIDE SEQUENCE [LARGE SCALE GENOMIC DNA]</scope>
    <source>
        <strain evidence="10 11">DCY84</strain>
    </source>
</reference>
<dbReference type="InterPro" id="IPR038501">
    <property type="entry name" value="Spore_GerAC_C_sf"/>
</dbReference>
<comment type="similarity">
    <text evidence="2">Belongs to the GerABKC lipoprotein family.</text>
</comment>
<keyword evidence="3" id="KW-0309">Germination</keyword>
<evidence type="ECO:0000256" key="6">
    <source>
        <dbReference type="ARBA" id="ARBA00023139"/>
    </source>
</evidence>
<dbReference type="EMBL" id="CP014167">
    <property type="protein sequence ID" value="ANS74463.1"/>
    <property type="molecule type" value="Genomic_DNA"/>
</dbReference>
<dbReference type="Pfam" id="PF25198">
    <property type="entry name" value="Spore_GerAC_N"/>
    <property type="match status" value="1"/>
</dbReference>
<evidence type="ECO:0000256" key="2">
    <source>
        <dbReference type="ARBA" id="ARBA00007886"/>
    </source>
</evidence>
<keyword evidence="7" id="KW-0449">Lipoprotein</keyword>
<dbReference type="PANTHER" id="PTHR35789:SF1">
    <property type="entry name" value="SPORE GERMINATION PROTEIN B3"/>
    <property type="match status" value="1"/>
</dbReference>
<evidence type="ECO:0000256" key="5">
    <source>
        <dbReference type="ARBA" id="ARBA00023136"/>
    </source>
</evidence>
<dbReference type="RefSeq" id="WP_068695159.1">
    <property type="nucleotide sequence ID" value="NZ_CP014167.1"/>
</dbReference>
<dbReference type="PANTHER" id="PTHR35789">
    <property type="entry name" value="SPORE GERMINATION PROTEIN B3"/>
    <property type="match status" value="1"/>
</dbReference>
<gene>
    <name evidence="10" type="ORF">AWM70_07595</name>
</gene>
<sequence>MLGRLLLMTFLLLTVIFTPGCWSRKELNEIAVVMALGIDKVEGGYALSAQVLNSGETDAKRGGNMGSLPVITYHSVGVTIPEALQRMHSQAPRALYLSHLRVLIFGENVARQGLGNALDFIARNYQFRTDFFLLVAKAGNASEILDVVTPFEYIPASSLYSSIVVSHDRWASTGKVTLQEYITAMKLSGSDPILSGVELSGKPNEGKSTDNVKKITPDTLIKHTGLGVFRGDRLVGWLDEGPSKATNYILNEVDHTGGVIEFPEGIIGFQINQASSDLQVHLNAEGKPEFNVHLKVEADLSTVQFPMNLNQPSKIIQIEKRIEEKYNTLISKAIKKVQVDYGADIFGFGEALHRKYPKKWKEYRGNWDDSFKDVKVSVDTKVAIRRIGSIIQPVTEETK</sequence>
<keyword evidence="6" id="KW-0564">Palmitate</keyword>
<organism evidence="10 11">
    <name type="scientific">Paenibacillus yonginensis</name>
    <dbReference type="NCBI Taxonomy" id="1462996"/>
    <lineage>
        <taxon>Bacteria</taxon>
        <taxon>Bacillati</taxon>
        <taxon>Bacillota</taxon>
        <taxon>Bacilli</taxon>
        <taxon>Bacillales</taxon>
        <taxon>Paenibacillaceae</taxon>
        <taxon>Paenibacillus</taxon>
    </lineage>
</organism>
<dbReference type="KEGG" id="pyg:AWM70_07595"/>
<dbReference type="GO" id="GO:0009847">
    <property type="term" value="P:spore germination"/>
    <property type="evidence" value="ECO:0007669"/>
    <property type="project" value="InterPro"/>
</dbReference>
<evidence type="ECO:0000259" key="9">
    <source>
        <dbReference type="Pfam" id="PF25198"/>
    </source>
</evidence>
<evidence type="ECO:0000259" key="8">
    <source>
        <dbReference type="Pfam" id="PF05504"/>
    </source>
</evidence>
<dbReference type="Proteomes" id="UP000092573">
    <property type="component" value="Chromosome"/>
</dbReference>
<dbReference type="OrthoDB" id="9816067at2"/>
<evidence type="ECO:0000313" key="11">
    <source>
        <dbReference type="Proteomes" id="UP000092573"/>
    </source>
</evidence>
<evidence type="ECO:0000256" key="3">
    <source>
        <dbReference type="ARBA" id="ARBA00022544"/>
    </source>
</evidence>
<protein>
    <submittedName>
        <fullName evidence="10">Spore gernimation protein GerC</fullName>
    </submittedName>
</protein>
<dbReference type="STRING" id="1462996.AWM70_07595"/>
<dbReference type="Gene3D" id="3.30.300.210">
    <property type="entry name" value="Nutrient germinant receptor protein C, domain 3"/>
    <property type="match status" value="1"/>
</dbReference>
<evidence type="ECO:0000256" key="7">
    <source>
        <dbReference type="ARBA" id="ARBA00023288"/>
    </source>
</evidence>
<evidence type="ECO:0000256" key="4">
    <source>
        <dbReference type="ARBA" id="ARBA00022729"/>
    </source>
</evidence>
<dbReference type="Pfam" id="PF05504">
    <property type="entry name" value="Spore_GerAC"/>
    <property type="match status" value="1"/>
</dbReference>
<feature type="domain" description="Spore germination protein N-terminal" evidence="9">
    <location>
        <begin position="24"/>
        <end position="198"/>
    </location>
</feature>
<keyword evidence="11" id="KW-1185">Reference proteome</keyword>
<dbReference type="NCBIfam" id="TIGR02887">
    <property type="entry name" value="spore_ger_x_C"/>
    <property type="match status" value="1"/>
</dbReference>
<keyword evidence="5" id="KW-0472">Membrane</keyword>
<comment type="subcellular location">
    <subcellularLocation>
        <location evidence="1">Membrane</location>
        <topology evidence="1">Lipid-anchor</topology>
    </subcellularLocation>
</comment>